<accession>A0AAP6WRB4</accession>
<evidence type="ECO:0000313" key="1">
    <source>
        <dbReference type="EMBL" id="NGU31106.1"/>
    </source>
</evidence>
<gene>
    <name evidence="1" type="ORF">G6Z34_13525</name>
</gene>
<evidence type="ECO:0000313" key="2">
    <source>
        <dbReference type="Proteomes" id="UP000481454"/>
    </source>
</evidence>
<dbReference type="AlphaFoldDB" id="A0AAP6WRB4"/>
<proteinExistence type="predicted"/>
<dbReference type="EMBL" id="JAALLZ010000006">
    <property type="protein sequence ID" value="NGU31106.1"/>
    <property type="molecule type" value="Genomic_DNA"/>
</dbReference>
<reference evidence="1 2" key="1">
    <citation type="submission" date="2020-02" db="EMBL/GenBank/DDBJ databases">
        <title>Genomic Insights into the Phylogeny and Genetic Plasticity of the Human and Animal Enteric Pathogen Clostridium perfringens.</title>
        <authorList>
            <person name="Feng Y."/>
            <person name="Hu Y."/>
        </authorList>
    </citation>
    <scope>NUCLEOTIDE SEQUENCE [LARGE SCALE GENOMIC DNA]</scope>
    <source>
        <strain evidence="1 2">CP-40</strain>
    </source>
</reference>
<protein>
    <submittedName>
        <fullName evidence="1">Uncharacterized protein</fullName>
    </submittedName>
</protein>
<sequence>MRRIIFEGRNFDVIKKGNNYFGIERNGKEFTSAVTYSKAIKRVKLMDRVYDLGYSQGCWDNY</sequence>
<name>A0AAP6WRB4_CLOPF</name>
<comment type="caution">
    <text evidence="1">The sequence shown here is derived from an EMBL/GenBank/DDBJ whole genome shotgun (WGS) entry which is preliminary data.</text>
</comment>
<dbReference type="Proteomes" id="UP000481454">
    <property type="component" value="Unassembled WGS sequence"/>
</dbReference>
<dbReference type="RefSeq" id="WP_164801036.1">
    <property type="nucleotide sequence ID" value="NZ_JAALLZ010000006.1"/>
</dbReference>
<organism evidence="1 2">
    <name type="scientific">Clostridium perfringens</name>
    <dbReference type="NCBI Taxonomy" id="1502"/>
    <lineage>
        <taxon>Bacteria</taxon>
        <taxon>Bacillati</taxon>
        <taxon>Bacillota</taxon>
        <taxon>Clostridia</taxon>
        <taxon>Eubacteriales</taxon>
        <taxon>Clostridiaceae</taxon>
        <taxon>Clostridium</taxon>
    </lineage>
</organism>